<evidence type="ECO:0000313" key="2">
    <source>
        <dbReference type="Proteomes" id="UP000001075"/>
    </source>
</evidence>
<proteinExistence type="predicted"/>
<dbReference type="AlphaFoldDB" id="G3GTX4"/>
<sequence length="50" mass="5630">MRTHLVKESRLEKATVNNSGRTAHTNYRLVAVEELDLKESTVDLSLYALG</sequence>
<evidence type="ECO:0000313" key="1">
    <source>
        <dbReference type="EMBL" id="EGV92966.1"/>
    </source>
</evidence>
<accession>G3GTX4</accession>
<gene>
    <name evidence="1" type="ORF">I79_001114</name>
</gene>
<reference evidence="2" key="1">
    <citation type="journal article" date="2011" name="Nat. Biotechnol.">
        <title>The genomic sequence of the Chinese hamster ovary (CHO)-K1 cell line.</title>
        <authorList>
            <person name="Xu X."/>
            <person name="Nagarajan H."/>
            <person name="Lewis N.E."/>
            <person name="Pan S."/>
            <person name="Cai Z."/>
            <person name="Liu X."/>
            <person name="Chen W."/>
            <person name="Xie M."/>
            <person name="Wang W."/>
            <person name="Hammond S."/>
            <person name="Andersen M.R."/>
            <person name="Neff N."/>
            <person name="Passarelli B."/>
            <person name="Koh W."/>
            <person name="Fan H.C."/>
            <person name="Wang J."/>
            <person name="Gui Y."/>
            <person name="Lee K.H."/>
            <person name="Betenbaugh M.J."/>
            <person name="Quake S.R."/>
            <person name="Famili I."/>
            <person name="Palsson B.O."/>
            <person name="Wang J."/>
        </authorList>
    </citation>
    <scope>NUCLEOTIDE SEQUENCE [LARGE SCALE GENOMIC DNA]</scope>
    <source>
        <strain evidence="2">CHO K1 cell line</strain>
    </source>
</reference>
<organism evidence="1 2">
    <name type="scientific">Cricetulus griseus</name>
    <name type="common">Chinese hamster</name>
    <name type="synonym">Cricetulus barabensis griseus</name>
    <dbReference type="NCBI Taxonomy" id="10029"/>
    <lineage>
        <taxon>Eukaryota</taxon>
        <taxon>Metazoa</taxon>
        <taxon>Chordata</taxon>
        <taxon>Craniata</taxon>
        <taxon>Vertebrata</taxon>
        <taxon>Euteleostomi</taxon>
        <taxon>Mammalia</taxon>
        <taxon>Eutheria</taxon>
        <taxon>Euarchontoglires</taxon>
        <taxon>Glires</taxon>
        <taxon>Rodentia</taxon>
        <taxon>Myomorpha</taxon>
        <taxon>Muroidea</taxon>
        <taxon>Cricetidae</taxon>
        <taxon>Cricetinae</taxon>
        <taxon>Cricetulus</taxon>
    </lineage>
</organism>
<name>G3GTX4_CRIGR</name>
<protein>
    <submittedName>
        <fullName evidence="1">Uncharacterized protein</fullName>
    </submittedName>
</protein>
<dbReference type="EMBL" id="JH000023">
    <property type="protein sequence ID" value="EGV92966.1"/>
    <property type="molecule type" value="Genomic_DNA"/>
</dbReference>
<dbReference type="InParanoid" id="G3GTX4"/>
<dbReference type="Proteomes" id="UP000001075">
    <property type="component" value="Unassembled WGS sequence"/>
</dbReference>